<organism evidence="2 3">
    <name type="scientific">Vibrio renipiscarius</name>
    <dbReference type="NCBI Taxonomy" id="1461322"/>
    <lineage>
        <taxon>Bacteria</taxon>
        <taxon>Pseudomonadati</taxon>
        <taxon>Pseudomonadota</taxon>
        <taxon>Gammaproteobacteria</taxon>
        <taxon>Vibrionales</taxon>
        <taxon>Vibrionaceae</taxon>
        <taxon>Vibrio</taxon>
    </lineage>
</organism>
<name>A0A0C2K2B9_9VIBR</name>
<keyword evidence="1" id="KW-0812">Transmembrane</keyword>
<keyword evidence="1" id="KW-1133">Transmembrane helix</keyword>
<accession>A0A0C2K2B9</accession>
<protein>
    <recommendedName>
        <fullName evidence="4">Lipoprotein</fullName>
    </recommendedName>
</protein>
<dbReference type="AlphaFoldDB" id="A0A0C2K2B9"/>
<evidence type="ECO:0000313" key="3">
    <source>
        <dbReference type="Proteomes" id="UP000031672"/>
    </source>
</evidence>
<comment type="caution">
    <text evidence="2">The sequence shown here is derived from an EMBL/GenBank/DDBJ whole genome shotgun (WGS) entry which is preliminary data.</text>
</comment>
<sequence>MFKKIIISILLFTTITACTTNQELYTGDDDEEFSTFNTIALPIVIVGVVAVAVIVIAGASQSGSGSSSSDYVYCKGNYCHQAAAWDYLPGNAQYRCRNTENGQFVSNYYCSGQYKQDNWY</sequence>
<keyword evidence="1" id="KW-0472">Membrane</keyword>
<dbReference type="Proteomes" id="UP000031672">
    <property type="component" value="Unassembled WGS sequence"/>
</dbReference>
<keyword evidence="3" id="KW-1185">Reference proteome</keyword>
<dbReference type="EMBL" id="JTKH01000024">
    <property type="protein sequence ID" value="KII76088.1"/>
    <property type="molecule type" value="Genomic_DNA"/>
</dbReference>
<evidence type="ECO:0000256" key="1">
    <source>
        <dbReference type="SAM" id="Phobius"/>
    </source>
</evidence>
<evidence type="ECO:0000313" key="2">
    <source>
        <dbReference type="EMBL" id="KII76088.1"/>
    </source>
</evidence>
<evidence type="ECO:0008006" key="4">
    <source>
        <dbReference type="Google" id="ProtNLM"/>
    </source>
</evidence>
<dbReference type="PROSITE" id="PS51257">
    <property type="entry name" value="PROKAR_LIPOPROTEIN"/>
    <property type="match status" value="1"/>
</dbReference>
<feature type="transmembrane region" description="Helical" evidence="1">
    <location>
        <begin position="33"/>
        <end position="59"/>
    </location>
</feature>
<dbReference type="RefSeq" id="WP_040992022.1">
    <property type="nucleotide sequence ID" value="NZ_JTKH01000024.1"/>
</dbReference>
<gene>
    <name evidence="2" type="ORF">OJ16_14800</name>
</gene>
<reference evidence="2 3" key="1">
    <citation type="submission" date="2014-11" db="EMBL/GenBank/DDBJ databases">
        <title>Draft Genome Sequence of Vibrio piscirenalis strains CECT 8603T and CECT 8604, two marine Gammaproteobacterium isolated from cultured gilthead sea bream (Sparus aurata).</title>
        <authorList>
            <person name="Arahal D.R."/>
            <person name="Rodrigo-Torres L."/>
            <person name="Lucena T."/>
            <person name="Pujalte M.J."/>
        </authorList>
    </citation>
    <scope>NUCLEOTIDE SEQUENCE [LARGE SCALE GENOMIC DNA]</scope>
    <source>
        <strain evidence="2 3">DCR 1-4-2</strain>
    </source>
</reference>
<proteinExistence type="predicted"/>